<dbReference type="InterPro" id="IPR036758">
    <property type="entry name" value="At5g01610-like"/>
</dbReference>
<keyword evidence="3" id="KW-1185">Reference proteome</keyword>
<dbReference type="EMBL" id="JAWXYG010000008">
    <property type="protein sequence ID" value="KAK4266655.1"/>
    <property type="molecule type" value="Genomic_DNA"/>
</dbReference>
<dbReference type="InterPro" id="IPR007493">
    <property type="entry name" value="DUF538"/>
</dbReference>
<accession>A0AAE1JAB4</accession>
<protein>
    <submittedName>
        <fullName evidence="2">Uncharacterized protein</fullName>
    </submittedName>
</protein>
<feature type="signal peptide" evidence="1">
    <location>
        <begin position="1"/>
        <end position="24"/>
    </location>
</feature>
<sequence>MASPVRIAPIFCFCSLLLIAISDAYLPLPLRNLPLRSGPSVHDLLTKYGLPKGILPDSVKSFSLSDDGSFRVELPKPCYVQFDRLVYYDKVITGKLSYGSVSDVSGIQAQKLFLWLPVTGIKANEKSGTVEFYVGPLSEELPATQFEDIPSCKRRACRGKAIHPEAM</sequence>
<dbReference type="PANTHER" id="PTHR31676">
    <property type="entry name" value="T31J12.3 PROTEIN-RELATED"/>
    <property type="match status" value="1"/>
</dbReference>
<evidence type="ECO:0000256" key="1">
    <source>
        <dbReference type="SAM" id="SignalP"/>
    </source>
</evidence>
<dbReference type="Gene3D" id="2.30.240.10">
    <property type="entry name" value="At5g01610-like"/>
    <property type="match status" value="1"/>
</dbReference>
<evidence type="ECO:0000313" key="3">
    <source>
        <dbReference type="Proteomes" id="UP001293593"/>
    </source>
</evidence>
<comment type="caution">
    <text evidence="2">The sequence shown here is derived from an EMBL/GenBank/DDBJ whole genome shotgun (WGS) entry which is preliminary data.</text>
</comment>
<feature type="chain" id="PRO_5041984966" evidence="1">
    <location>
        <begin position="25"/>
        <end position="167"/>
    </location>
</feature>
<keyword evidence="1" id="KW-0732">Signal</keyword>
<gene>
    <name evidence="2" type="ORF">QN277_027543</name>
</gene>
<organism evidence="2 3">
    <name type="scientific">Acacia crassicarpa</name>
    <name type="common">northern wattle</name>
    <dbReference type="NCBI Taxonomy" id="499986"/>
    <lineage>
        <taxon>Eukaryota</taxon>
        <taxon>Viridiplantae</taxon>
        <taxon>Streptophyta</taxon>
        <taxon>Embryophyta</taxon>
        <taxon>Tracheophyta</taxon>
        <taxon>Spermatophyta</taxon>
        <taxon>Magnoliopsida</taxon>
        <taxon>eudicotyledons</taxon>
        <taxon>Gunneridae</taxon>
        <taxon>Pentapetalae</taxon>
        <taxon>rosids</taxon>
        <taxon>fabids</taxon>
        <taxon>Fabales</taxon>
        <taxon>Fabaceae</taxon>
        <taxon>Caesalpinioideae</taxon>
        <taxon>mimosoid clade</taxon>
        <taxon>Acacieae</taxon>
        <taxon>Acacia</taxon>
    </lineage>
</organism>
<dbReference type="AlphaFoldDB" id="A0AAE1JAB4"/>
<dbReference type="Proteomes" id="UP001293593">
    <property type="component" value="Unassembled WGS sequence"/>
</dbReference>
<dbReference type="Pfam" id="PF04398">
    <property type="entry name" value="DUF538"/>
    <property type="match status" value="1"/>
</dbReference>
<dbReference type="SUPFAM" id="SSF141562">
    <property type="entry name" value="At5g01610-like"/>
    <property type="match status" value="1"/>
</dbReference>
<name>A0AAE1JAB4_9FABA</name>
<evidence type="ECO:0000313" key="2">
    <source>
        <dbReference type="EMBL" id="KAK4266655.1"/>
    </source>
</evidence>
<proteinExistence type="predicted"/>
<reference evidence="2" key="1">
    <citation type="submission" date="2023-10" db="EMBL/GenBank/DDBJ databases">
        <title>Chromosome-level genome of the transformable northern wattle, Acacia crassicarpa.</title>
        <authorList>
            <person name="Massaro I."/>
            <person name="Sinha N.R."/>
            <person name="Poethig S."/>
            <person name="Leichty A.R."/>
        </authorList>
    </citation>
    <scope>NUCLEOTIDE SEQUENCE</scope>
    <source>
        <strain evidence="2">Acra3RX</strain>
        <tissue evidence="2">Leaf</tissue>
    </source>
</reference>
<dbReference type="PANTHER" id="PTHR31676:SF96">
    <property type="entry name" value="EXPRESSED PROTEIN"/>
    <property type="match status" value="1"/>
</dbReference>